<sequence>MSNNPASSLGASRGAWLVTASAIVAPVVESGSHILRIDGYSRTKGLGKGEFMASETFAAGGNGWCLRYFPDGTDSNDSDSDSSGSDSDPDYMTFLLNLVRGDADKVEAKYTISLLDQDGNLVPSYSYTDQDTFEAGSDNGSWGSDLIKKSELEESVYLKDDVFFVRCDVSVLKEKMFTKAVPVSDVFRAVLRQDG</sequence>
<keyword evidence="3" id="KW-1185">Reference proteome</keyword>
<reference evidence="2" key="2">
    <citation type="submission" date="2018-10" db="UniProtKB">
        <authorList>
            <consortium name="EnsemblPlants"/>
        </authorList>
    </citation>
    <scope>IDENTIFICATION</scope>
</reference>
<dbReference type="Gramene" id="TraesCS7B03G0936600.1">
    <property type="protein sequence ID" value="TraesCS7B03G0936600.1.CDS1"/>
    <property type="gene ID" value="TraesCS7B03G0936600"/>
</dbReference>
<dbReference type="Gramene" id="TraesNOR7B03G04256650.1">
    <property type="protein sequence ID" value="TraesNOR7B03G04256650.1.CDS1"/>
    <property type="gene ID" value="TraesNOR7B03G04256650"/>
</dbReference>
<evidence type="ECO:0000313" key="3">
    <source>
        <dbReference type="Proteomes" id="UP000019116"/>
    </source>
</evidence>
<name>A0A3B6SLR1_WHEAT</name>
<dbReference type="OrthoDB" id="684466at2759"/>
<dbReference type="Gene3D" id="2.60.210.10">
    <property type="entry name" value="Apoptosis, Tumor Necrosis Factor Receptor Associated Protein 2, Chain A"/>
    <property type="match status" value="1"/>
</dbReference>
<dbReference type="AlphaFoldDB" id="A0A3B6SLR1"/>
<dbReference type="CDD" id="cd00121">
    <property type="entry name" value="MATH"/>
    <property type="match status" value="1"/>
</dbReference>
<dbReference type="Gramene" id="TraesMAC7B03G04203720.1">
    <property type="protein sequence ID" value="TraesMAC7B03G04203720.1.CDS1"/>
    <property type="gene ID" value="TraesMAC7B03G04203720"/>
</dbReference>
<dbReference type="OMA" id="ETESGWH"/>
<dbReference type="Pfam" id="PF22486">
    <property type="entry name" value="MATH_2"/>
    <property type="match status" value="1"/>
</dbReference>
<dbReference type="InterPro" id="IPR008974">
    <property type="entry name" value="TRAF-like"/>
</dbReference>
<dbReference type="Gramene" id="TraesLDM7B03G04212720.1">
    <property type="protein sequence ID" value="TraesLDM7B03G04212720.1.CDS1"/>
    <property type="gene ID" value="TraesLDM7B03G04212720"/>
</dbReference>
<dbReference type="Proteomes" id="UP000019116">
    <property type="component" value="Chromosome 7B"/>
</dbReference>
<dbReference type="InterPro" id="IPR045005">
    <property type="entry name" value="BPM1-6"/>
</dbReference>
<protein>
    <recommendedName>
        <fullName evidence="1">MATH domain-containing protein</fullName>
    </recommendedName>
</protein>
<proteinExistence type="predicted"/>
<dbReference type="PANTHER" id="PTHR26379">
    <property type="entry name" value="BTB/POZ AND MATH DOMAIN-CONTAINING PROTEIN 1"/>
    <property type="match status" value="1"/>
</dbReference>
<dbReference type="SUPFAM" id="SSF49599">
    <property type="entry name" value="TRAF domain-like"/>
    <property type="match status" value="1"/>
</dbReference>
<dbReference type="InterPro" id="IPR002083">
    <property type="entry name" value="MATH/TRAF_dom"/>
</dbReference>
<dbReference type="PANTHER" id="PTHR26379:SF512">
    <property type="entry name" value="BTB DOMAIN-CONTAINING PROTEIN"/>
    <property type="match status" value="1"/>
</dbReference>
<dbReference type="GO" id="GO:0016567">
    <property type="term" value="P:protein ubiquitination"/>
    <property type="evidence" value="ECO:0007669"/>
    <property type="project" value="InterPro"/>
</dbReference>
<dbReference type="STRING" id="4565.A0A3B6SLR1"/>
<dbReference type="Gramene" id="TraesWEE_scaffold_016638_01G000200.1">
    <property type="protein sequence ID" value="TraesWEE_scaffold_016638_01G000200.1"/>
    <property type="gene ID" value="TraesWEE_scaffold_016638_01G000200"/>
</dbReference>
<organism evidence="2">
    <name type="scientific">Triticum aestivum</name>
    <name type="common">Wheat</name>
    <dbReference type="NCBI Taxonomy" id="4565"/>
    <lineage>
        <taxon>Eukaryota</taxon>
        <taxon>Viridiplantae</taxon>
        <taxon>Streptophyta</taxon>
        <taxon>Embryophyta</taxon>
        <taxon>Tracheophyta</taxon>
        <taxon>Spermatophyta</taxon>
        <taxon>Magnoliopsida</taxon>
        <taxon>Liliopsida</taxon>
        <taxon>Poales</taxon>
        <taxon>Poaceae</taxon>
        <taxon>BOP clade</taxon>
        <taxon>Pooideae</taxon>
        <taxon>Triticodae</taxon>
        <taxon>Triticeae</taxon>
        <taxon>Triticinae</taxon>
        <taxon>Triticum</taxon>
    </lineage>
</organism>
<dbReference type="PROSITE" id="PS50144">
    <property type="entry name" value="MATH"/>
    <property type="match status" value="1"/>
</dbReference>
<evidence type="ECO:0000313" key="2">
    <source>
        <dbReference type="EnsemblPlants" id="TraesCS7B02G349300.1.cds1"/>
    </source>
</evidence>
<accession>A0A3B6SLR1</accession>
<evidence type="ECO:0000259" key="1">
    <source>
        <dbReference type="PROSITE" id="PS50144"/>
    </source>
</evidence>
<feature type="domain" description="MATH" evidence="1">
    <location>
        <begin position="30"/>
        <end position="169"/>
    </location>
</feature>
<reference evidence="2" key="1">
    <citation type="submission" date="2018-08" db="EMBL/GenBank/DDBJ databases">
        <authorList>
            <person name="Rossello M."/>
        </authorList>
    </citation>
    <scope>NUCLEOTIDE SEQUENCE [LARGE SCALE GENOMIC DNA]</scope>
    <source>
        <strain evidence="2">cv. Chinese Spring</strain>
    </source>
</reference>
<dbReference type="EnsemblPlants" id="TraesCS7B02G349300.1">
    <property type="protein sequence ID" value="TraesCS7B02G349300.1.cds1"/>
    <property type="gene ID" value="TraesCS7B02G349300"/>
</dbReference>
<dbReference type="SMR" id="A0A3B6SLR1"/>
<dbReference type="Gramene" id="TraesCS7B02G349300.1">
    <property type="protein sequence ID" value="TraesCS7B02G349300.1.cds1"/>
    <property type="gene ID" value="TraesCS7B02G349300"/>
</dbReference>